<accession>A0A6H5FWY9</accession>
<dbReference type="Proteomes" id="UP000479000">
    <property type="component" value="Unassembled WGS sequence"/>
</dbReference>
<feature type="compositionally biased region" description="Low complexity" evidence="1">
    <location>
        <begin position="319"/>
        <end position="342"/>
    </location>
</feature>
<dbReference type="EMBL" id="CADCXU010001684">
    <property type="protein sequence ID" value="CAA9994106.1"/>
    <property type="molecule type" value="Genomic_DNA"/>
</dbReference>
<proteinExistence type="predicted"/>
<name>A0A6H5FWY9_9HEMI</name>
<feature type="compositionally biased region" description="Pro residues" evidence="1">
    <location>
        <begin position="308"/>
        <end position="318"/>
    </location>
</feature>
<dbReference type="OrthoDB" id="6147534at2759"/>
<feature type="compositionally biased region" description="Basic and acidic residues" evidence="1">
    <location>
        <begin position="79"/>
        <end position="97"/>
    </location>
</feature>
<feature type="region of interest" description="Disordered" evidence="1">
    <location>
        <begin position="18"/>
        <end position="187"/>
    </location>
</feature>
<feature type="compositionally biased region" description="Basic and acidic residues" evidence="1">
    <location>
        <begin position="164"/>
        <end position="187"/>
    </location>
</feature>
<protein>
    <submittedName>
        <fullName evidence="2">Uncharacterized protein</fullName>
    </submittedName>
</protein>
<evidence type="ECO:0000313" key="2">
    <source>
        <dbReference type="EMBL" id="CAA9994106.1"/>
    </source>
</evidence>
<feature type="compositionally biased region" description="Polar residues" evidence="1">
    <location>
        <begin position="458"/>
        <end position="468"/>
    </location>
</feature>
<reference evidence="2 3" key="1">
    <citation type="submission" date="2020-02" db="EMBL/GenBank/DDBJ databases">
        <authorList>
            <person name="Ferguson B K."/>
        </authorList>
    </citation>
    <scope>NUCLEOTIDE SEQUENCE [LARGE SCALE GENOMIC DNA]</scope>
</reference>
<feature type="compositionally biased region" description="Polar residues" evidence="1">
    <location>
        <begin position="117"/>
        <end position="126"/>
    </location>
</feature>
<feature type="compositionally biased region" description="Acidic residues" evidence="1">
    <location>
        <begin position="130"/>
        <end position="140"/>
    </location>
</feature>
<evidence type="ECO:0000256" key="1">
    <source>
        <dbReference type="SAM" id="MobiDB-lite"/>
    </source>
</evidence>
<evidence type="ECO:0000313" key="3">
    <source>
        <dbReference type="Proteomes" id="UP000479000"/>
    </source>
</evidence>
<feature type="region of interest" description="Disordered" evidence="1">
    <location>
        <begin position="292"/>
        <end position="495"/>
    </location>
</feature>
<feature type="compositionally biased region" description="Low complexity" evidence="1">
    <location>
        <begin position="29"/>
        <end position="46"/>
    </location>
</feature>
<organism evidence="2 3">
    <name type="scientific">Nesidiocoris tenuis</name>
    <dbReference type="NCBI Taxonomy" id="355587"/>
    <lineage>
        <taxon>Eukaryota</taxon>
        <taxon>Metazoa</taxon>
        <taxon>Ecdysozoa</taxon>
        <taxon>Arthropoda</taxon>
        <taxon>Hexapoda</taxon>
        <taxon>Insecta</taxon>
        <taxon>Pterygota</taxon>
        <taxon>Neoptera</taxon>
        <taxon>Paraneoptera</taxon>
        <taxon>Hemiptera</taxon>
        <taxon>Heteroptera</taxon>
        <taxon>Panheteroptera</taxon>
        <taxon>Cimicomorpha</taxon>
        <taxon>Miridae</taxon>
        <taxon>Dicyphina</taxon>
        <taxon>Nesidiocoris</taxon>
    </lineage>
</organism>
<dbReference type="AlphaFoldDB" id="A0A6H5FWY9"/>
<feature type="compositionally biased region" description="Low complexity" evidence="1">
    <location>
        <begin position="566"/>
        <end position="590"/>
    </location>
</feature>
<gene>
    <name evidence="2" type="ORF">NTEN_LOCUS924</name>
</gene>
<keyword evidence="3" id="KW-1185">Reference proteome</keyword>
<sequence>MTPVKPCRLWSSVLCQKGLTRSGVKMKRSSSNSGNNASANGSSAGSGTPGTRETPYLFRPVPSDSPDGNSPARMRTRNKAKETGKETPVKNRKRNVETDDNEGDVSIFKRKRDGADSPSSLTTDSGSVADDVEPAAEEATESAIEKTESSAVPRESPPSIVQEQEVKVEPRLNHDESLPDPPPAKEDEKVFAPAKVEEPKDDAKVSKLNFNVVSPLRIDDDKKAMSPVDVKPKMEELFPPLFSPAANLGCKPSEIDDLNPQPKFDDAPLSVGKLTVKKDGLFETHVQQQVMVVISGPADNPPPKEDSPPTPTAPPPVSEPFSPNSNSNSVPSGNNGSNSNSNHGNDLPTESPPAAIAPTAMIKIEPGVSEEPLASSQPLTALGGTDQDMPPPDERPELPPEVPQEVAPVQISPLEQSGSPLPLTMPSYPQTSDGSPGAGELSSKLTPPPAQQLHGQPPAQQLHNSPSAPIQPAILVPAYPPIDHDKAAPSPLNIPTVPSQHNLFSPFYHPHFHHSRMEKVNPSPPVFNMQSEPQNLKIKQEVITPEVPPDPLQSLKEVKVPGYSGTSISQPLLPTTTSSSISQHPEQSSSATSPPFLGPHVDNIKKEQPEFRGSSPQGRRSPGNRHSAIPAEVSAPLIHRRSISSCQCVITITRVTIPSSTTSTLR</sequence>
<feature type="region of interest" description="Disordered" evidence="1">
    <location>
        <begin position="563"/>
        <end position="627"/>
    </location>
</feature>